<dbReference type="SMART" id="SM01260">
    <property type="entry name" value="LANC_like"/>
    <property type="match status" value="1"/>
</dbReference>
<feature type="domain" description="Protein kinase" evidence="8">
    <location>
        <begin position="226"/>
        <end position="530"/>
    </location>
</feature>
<accession>A0A6G9H076</accession>
<keyword evidence="10" id="KW-1185">Reference proteome</keyword>
<evidence type="ECO:0000313" key="10">
    <source>
        <dbReference type="Proteomes" id="UP000501179"/>
    </source>
</evidence>
<dbReference type="SUPFAM" id="SSF56112">
    <property type="entry name" value="Protein kinase-like (PK-like)"/>
    <property type="match status" value="1"/>
</dbReference>
<dbReference type="KEGG" id="slia:HA039_17870"/>
<dbReference type="InterPro" id="IPR011009">
    <property type="entry name" value="Kinase-like_dom_sf"/>
</dbReference>
<reference evidence="9 10" key="1">
    <citation type="submission" date="2020-03" db="EMBL/GenBank/DDBJ databases">
        <title>A novel species.</title>
        <authorList>
            <person name="Gao J."/>
        </authorList>
    </citation>
    <scope>NUCLEOTIDE SEQUENCE [LARGE SCALE GENOMIC DNA]</scope>
    <source>
        <strain evidence="9 10">QMT-12</strain>
    </source>
</reference>
<dbReference type="PANTHER" id="PTHR43289:SF6">
    <property type="entry name" value="SERINE_THREONINE-PROTEIN KINASE NEKL-3"/>
    <property type="match status" value="1"/>
</dbReference>
<dbReference type="InterPro" id="IPR058053">
    <property type="entry name" value="RamC_C"/>
</dbReference>
<proteinExistence type="predicted"/>
<dbReference type="Proteomes" id="UP000501179">
    <property type="component" value="Chromosome"/>
</dbReference>
<keyword evidence="2" id="KW-0723">Serine/threonine-protein kinase</keyword>
<evidence type="ECO:0000256" key="4">
    <source>
        <dbReference type="ARBA" id="ARBA00022741"/>
    </source>
</evidence>
<dbReference type="SMART" id="SM00220">
    <property type="entry name" value="S_TKc"/>
    <property type="match status" value="1"/>
</dbReference>
<dbReference type="GO" id="GO:0005524">
    <property type="term" value="F:ATP binding"/>
    <property type="evidence" value="ECO:0007669"/>
    <property type="project" value="UniProtKB-KW"/>
</dbReference>
<keyword evidence="3" id="KW-0808">Transferase</keyword>
<dbReference type="Pfam" id="PF25816">
    <property type="entry name" value="RamC_N"/>
    <property type="match status" value="1"/>
</dbReference>
<dbReference type="PROSITE" id="PS50011">
    <property type="entry name" value="PROTEIN_KINASE_DOM"/>
    <property type="match status" value="1"/>
</dbReference>
<dbReference type="Pfam" id="PF00069">
    <property type="entry name" value="Pkinase"/>
    <property type="match status" value="1"/>
</dbReference>
<name>A0A6G9H076_9ACTN</name>
<evidence type="ECO:0000256" key="3">
    <source>
        <dbReference type="ARBA" id="ARBA00022679"/>
    </source>
</evidence>
<organism evidence="9 10">
    <name type="scientific">Streptomyces liangshanensis</name>
    <dbReference type="NCBI Taxonomy" id="2717324"/>
    <lineage>
        <taxon>Bacteria</taxon>
        <taxon>Bacillati</taxon>
        <taxon>Actinomycetota</taxon>
        <taxon>Actinomycetes</taxon>
        <taxon>Kitasatosporales</taxon>
        <taxon>Streptomycetaceae</taxon>
        <taxon>Streptomyces</taxon>
    </lineage>
</organism>
<evidence type="ECO:0000256" key="6">
    <source>
        <dbReference type="ARBA" id="ARBA00022840"/>
    </source>
</evidence>
<dbReference type="NCBIfam" id="NF038151">
    <property type="entry name" value="lanthi_synth_III"/>
    <property type="match status" value="1"/>
</dbReference>
<dbReference type="InterPro" id="IPR053524">
    <property type="entry name" value="Aerial_hyphae_peptide-synth"/>
</dbReference>
<evidence type="ECO:0000259" key="8">
    <source>
        <dbReference type="PROSITE" id="PS50011"/>
    </source>
</evidence>
<feature type="region of interest" description="Disordered" evidence="7">
    <location>
        <begin position="465"/>
        <end position="497"/>
    </location>
</feature>
<evidence type="ECO:0000256" key="7">
    <source>
        <dbReference type="SAM" id="MobiDB-lite"/>
    </source>
</evidence>
<dbReference type="Gene3D" id="1.50.10.20">
    <property type="match status" value="1"/>
</dbReference>
<feature type="compositionally biased region" description="Low complexity" evidence="7">
    <location>
        <begin position="475"/>
        <end position="497"/>
    </location>
</feature>
<dbReference type="InterPro" id="IPR057929">
    <property type="entry name" value="RamC_N"/>
</dbReference>
<dbReference type="InterPro" id="IPR000719">
    <property type="entry name" value="Prot_kinase_dom"/>
</dbReference>
<dbReference type="CDD" id="cd04791">
    <property type="entry name" value="LanC_SerThrkinase"/>
    <property type="match status" value="1"/>
</dbReference>
<dbReference type="EMBL" id="CP050177">
    <property type="protein sequence ID" value="QIQ03942.1"/>
    <property type="molecule type" value="Genomic_DNA"/>
</dbReference>
<dbReference type="RefSeq" id="WP_167030767.1">
    <property type="nucleotide sequence ID" value="NZ_CP050177.1"/>
</dbReference>
<dbReference type="InterPro" id="IPR007822">
    <property type="entry name" value="LANC-like"/>
</dbReference>
<dbReference type="SUPFAM" id="SSF158745">
    <property type="entry name" value="LanC-like"/>
    <property type="match status" value="1"/>
</dbReference>
<evidence type="ECO:0000313" key="9">
    <source>
        <dbReference type="EMBL" id="QIQ03942.1"/>
    </source>
</evidence>
<evidence type="ECO:0000256" key="5">
    <source>
        <dbReference type="ARBA" id="ARBA00022777"/>
    </source>
</evidence>
<evidence type="ECO:0000256" key="1">
    <source>
        <dbReference type="ARBA" id="ARBA00012513"/>
    </source>
</evidence>
<keyword evidence="6" id="KW-0067">ATP-binding</keyword>
<gene>
    <name evidence="9" type="ORF">HA039_17870</name>
</gene>
<dbReference type="Gene3D" id="1.10.510.10">
    <property type="entry name" value="Transferase(Phosphotransferase) domain 1"/>
    <property type="match status" value="1"/>
</dbReference>
<keyword evidence="4" id="KW-0547">Nucleotide-binding</keyword>
<dbReference type="EC" id="2.7.11.1" evidence="1"/>
<sequence>MDAYRRVMFLAPGTPFFDRIEAGETDDDFGSVTAGTPDDWSCHTGPEWTMLTPHGFRLPPQGWKIHVSATGENARSVLARSWEWLVAHRMAFKFIRSGQVLQRRNGKYGDRGASGKFITVYPEDDTRLALVLHELGAILDGEQGPYILSDLRWRSGPLYVRYGGFVARMMTSERGEKVPCIEDPDGNLVPDRRGPSFRPPEWVTLPDCLTEAVEARNAGTLRDFPYRAEQALHFSNGGGVYRGTDTRTGTPVLLREARPYAGIDTHGEDAVARLLRERDCLRKLAGLPWVPELIEARVGHEHHFLVREYVEGETLAVRTTRDNPSSPKADPDRTATYTRWAVEVLDRIEAGVRAMHERGVVFGDLHPGNVMVRPDDSIAFIDLETASTDLTARQIHAAPGFAAPPTHRGKDIDTYALGCLRLALFTPLTNLLSWDPDKLDRLIALVEARYPVPADYGAKVRADLAPPGTGGIEEAGSGDQDAGSADQDAASGDRQTASADRAAAVARGILATATPAREDRLFPGDTAQFILPEGGSCLAYGAAGVLWALGEAGTEIPAAHIDWLEESARRSTAPSPGLYTGMSGVACALQRLGRTDAAEALLTAASGVELANDSLMDGRAGLGLAHLYRARATGDDAALKHATVLAEQVIENAAARPPRRGESGLLRGRSGGALLLLRLHAHTPDTGLLDGARELLDADLRALGWAVDGAEGWTEGAFGARPTFAAGSGGTALVLREYLDLRDEQRYALACETVLRTALDCVPHTAGLFHGFAGVLLAATRLAGPADVAEVERCAATVGLYQVAHEGRPAFLGLENVRLTTDVATGAAGVLLARTAANTAPGTLAFL</sequence>
<evidence type="ECO:0000256" key="2">
    <source>
        <dbReference type="ARBA" id="ARBA00022527"/>
    </source>
</evidence>
<protein>
    <recommendedName>
        <fullName evidence="1">non-specific serine/threonine protein kinase</fullName>
        <ecNumber evidence="1">2.7.11.1</ecNumber>
    </recommendedName>
</protein>
<dbReference type="AlphaFoldDB" id="A0A6G9H076"/>
<dbReference type="PANTHER" id="PTHR43289">
    <property type="entry name" value="MITOGEN-ACTIVATED PROTEIN KINASE KINASE KINASE 20-RELATED"/>
    <property type="match status" value="1"/>
</dbReference>
<dbReference type="GO" id="GO:0004674">
    <property type="term" value="F:protein serine/threonine kinase activity"/>
    <property type="evidence" value="ECO:0007669"/>
    <property type="project" value="UniProtKB-KW"/>
</dbReference>
<keyword evidence="5 9" id="KW-0418">Kinase</keyword>
<dbReference type="GO" id="GO:0031179">
    <property type="term" value="P:peptide modification"/>
    <property type="evidence" value="ECO:0007669"/>
    <property type="project" value="InterPro"/>
</dbReference>
<dbReference type="PRINTS" id="PR01955">
    <property type="entry name" value="LANCFRANKIA"/>
</dbReference>